<protein>
    <submittedName>
        <fullName evidence="1">Uncharacterized protein</fullName>
    </submittedName>
</protein>
<name>A0ABP0W0F4_9BRYO</name>
<keyword evidence="2" id="KW-1185">Reference proteome</keyword>
<sequence length="97" mass="10977">MAYMAKLKNRGNERQWCHFRNISPGSGVVRVCCVTRHCRIHESVRETGRWEEDLEVACMVGTMPGLVFCGLSMCSSRGCDMHTECNQAATGKCERLY</sequence>
<accession>A0ABP0W0F4</accession>
<dbReference type="EMBL" id="OZ020108">
    <property type="protein sequence ID" value="CAK9260238.1"/>
    <property type="molecule type" value="Genomic_DNA"/>
</dbReference>
<dbReference type="Proteomes" id="UP001497444">
    <property type="component" value="Chromosome 13"/>
</dbReference>
<gene>
    <name evidence="1" type="ORF">CSSPJE1EN1_LOCUS5716</name>
</gene>
<evidence type="ECO:0000313" key="1">
    <source>
        <dbReference type="EMBL" id="CAK9260238.1"/>
    </source>
</evidence>
<evidence type="ECO:0000313" key="2">
    <source>
        <dbReference type="Proteomes" id="UP001497444"/>
    </source>
</evidence>
<proteinExistence type="predicted"/>
<reference evidence="1" key="1">
    <citation type="submission" date="2024-02" db="EMBL/GenBank/DDBJ databases">
        <authorList>
            <consortium name="ELIXIR-Norway"/>
            <consortium name="Elixir Norway"/>
        </authorList>
    </citation>
    <scope>NUCLEOTIDE SEQUENCE</scope>
</reference>
<organism evidence="1 2">
    <name type="scientific">Sphagnum jensenii</name>
    <dbReference type="NCBI Taxonomy" id="128206"/>
    <lineage>
        <taxon>Eukaryota</taxon>
        <taxon>Viridiplantae</taxon>
        <taxon>Streptophyta</taxon>
        <taxon>Embryophyta</taxon>
        <taxon>Bryophyta</taxon>
        <taxon>Sphagnophytina</taxon>
        <taxon>Sphagnopsida</taxon>
        <taxon>Sphagnales</taxon>
        <taxon>Sphagnaceae</taxon>
        <taxon>Sphagnum</taxon>
    </lineage>
</organism>